<comment type="caution">
    <text evidence="2">The sequence shown here is derived from an EMBL/GenBank/DDBJ whole genome shotgun (WGS) entry which is preliminary data.</text>
</comment>
<reference evidence="2 3" key="1">
    <citation type="submission" date="2024-09" db="EMBL/GenBank/DDBJ databases">
        <authorList>
            <person name="Sun Q."/>
            <person name="Mori K."/>
        </authorList>
    </citation>
    <scope>NUCLEOTIDE SEQUENCE [LARGE SCALE GENOMIC DNA]</scope>
    <source>
        <strain evidence="2 3">CCM 7609</strain>
    </source>
</reference>
<dbReference type="EMBL" id="JBHMFI010000001">
    <property type="protein sequence ID" value="MFB9072779.1"/>
    <property type="molecule type" value="Genomic_DNA"/>
</dbReference>
<evidence type="ECO:0000313" key="3">
    <source>
        <dbReference type="Proteomes" id="UP001589575"/>
    </source>
</evidence>
<evidence type="ECO:0000256" key="1">
    <source>
        <dbReference type="SAM" id="MobiDB-lite"/>
    </source>
</evidence>
<keyword evidence="3" id="KW-1185">Reference proteome</keyword>
<proteinExistence type="predicted"/>
<gene>
    <name evidence="2" type="ORF">ACFFX0_16860</name>
</gene>
<feature type="compositionally biased region" description="Basic residues" evidence="1">
    <location>
        <begin position="1"/>
        <end position="11"/>
    </location>
</feature>
<accession>A0ABV5G1H4</accession>
<feature type="region of interest" description="Disordered" evidence="1">
    <location>
        <begin position="1"/>
        <end position="43"/>
    </location>
</feature>
<name>A0ABV5G1H4_9MICC</name>
<dbReference type="Proteomes" id="UP001589575">
    <property type="component" value="Unassembled WGS sequence"/>
</dbReference>
<protein>
    <submittedName>
        <fullName evidence="2">Uncharacterized protein</fullName>
    </submittedName>
</protein>
<organism evidence="2 3">
    <name type="scientific">Citricoccus parietis</name>
    <dbReference type="NCBI Taxonomy" id="592307"/>
    <lineage>
        <taxon>Bacteria</taxon>
        <taxon>Bacillati</taxon>
        <taxon>Actinomycetota</taxon>
        <taxon>Actinomycetes</taxon>
        <taxon>Micrococcales</taxon>
        <taxon>Micrococcaceae</taxon>
        <taxon>Citricoccus</taxon>
    </lineage>
</organism>
<sequence length="43" mass="4568">MVHERHHHATAARRGGLDDQGGGRLPIEPRSGAAIGRACPRCP</sequence>
<evidence type="ECO:0000313" key="2">
    <source>
        <dbReference type="EMBL" id="MFB9072779.1"/>
    </source>
</evidence>